<gene>
    <name evidence="2" type="ORF">METZ01_LOCUS483417</name>
</gene>
<dbReference type="NCBIfam" id="TIGR00976">
    <property type="entry name" value="CocE_NonD"/>
    <property type="match status" value="1"/>
</dbReference>
<feature type="domain" description="Xaa-Pro dipeptidyl-peptidase C-terminal" evidence="1">
    <location>
        <begin position="1"/>
        <end position="209"/>
    </location>
</feature>
<reference evidence="2" key="1">
    <citation type="submission" date="2018-05" db="EMBL/GenBank/DDBJ databases">
        <authorList>
            <person name="Lanie J.A."/>
            <person name="Ng W.-L."/>
            <person name="Kazmierczak K.M."/>
            <person name="Andrzejewski T.M."/>
            <person name="Davidsen T.M."/>
            <person name="Wayne K.J."/>
            <person name="Tettelin H."/>
            <person name="Glass J.I."/>
            <person name="Rusch D."/>
            <person name="Podicherti R."/>
            <person name="Tsui H.-C.T."/>
            <person name="Winkler M.E."/>
        </authorList>
    </citation>
    <scope>NUCLEOTIDE SEQUENCE</scope>
</reference>
<dbReference type="Pfam" id="PF08530">
    <property type="entry name" value="PepX_C"/>
    <property type="match status" value="1"/>
</dbReference>
<dbReference type="InterPro" id="IPR008979">
    <property type="entry name" value="Galactose-bd-like_sf"/>
</dbReference>
<accession>A0A383CES2</accession>
<dbReference type="GO" id="GO:0008239">
    <property type="term" value="F:dipeptidyl-peptidase activity"/>
    <property type="evidence" value="ECO:0007669"/>
    <property type="project" value="InterPro"/>
</dbReference>
<evidence type="ECO:0000259" key="1">
    <source>
        <dbReference type="SMART" id="SM00939"/>
    </source>
</evidence>
<organism evidence="2">
    <name type="scientific">marine metagenome</name>
    <dbReference type="NCBI Taxonomy" id="408172"/>
    <lineage>
        <taxon>unclassified sequences</taxon>
        <taxon>metagenomes</taxon>
        <taxon>ecological metagenomes</taxon>
    </lineage>
</organism>
<proteinExistence type="predicted"/>
<sequence>YLGSNGDANNVFNSGSLIMGMNSKSSDESDSYVYDPLDTKPGELEFNSSSPDYLLDQTSVLALNGDGLIYHSEPFEANVEISGYLQFIAWISMDVPDTDFIVQVYEILPNGKSIFLTDDLLRARYRSSLRSARLVDQNKILKYEFDGFMFFSRQIQKGSRLRLVFTSPNSINLQKNYNSGGVVAQESGVDAHTANITLYHSKKYPSYLELPIIR</sequence>
<name>A0A383CES2_9ZZZZ</name>
<dbReference type="Gene3D" id="2.60.120.260">
    <property type="entry name" value="Galactose-binding domain-like"/>
    <property type="match status" value="1"/>
</dbReference>
<dbReference type="AlphaFoldDB" id="A0A383CES2"/>
<evidence type="ECO:0000313" key="2">
    <source>
        <dbReference type="EMBL" id="SVE30563.1"/>
    </source>
</evidence>
<dbReference type="EMBL" id="UINC01208158">
    <property type="protein sequence ID" value="SVE30563.1"/>
    <property type="molecule type" value="Genomic_DNA"/>
</dbReference>
<feature type="non-terminal residue" evidence="2">
    <location>
        <position position="1"/>
    </location>
</feature>
<dbReference type="InterPro" id="IPR005674">
    <property type="entry name" value="CocE/Ser_esterase"/>
</dbReference>
<dbReference type="SMART" id="SM00939">
    <property type="entry name" value="PepX_C"/>
    <property type="match status" value="1"/>
</dbReference>
<dbReference type="SUPFAM" id="SSF49785">
    <property type="entry name" value="Galactose-binding domain-like"/>
    <property type="match status" value="1"/>
</dbReference>
<dbReference type="InterPro" id="IPR013736">
    <property type="entry name" value="Xaa-Pro_dipept_C"/>
</dbReference>
<protein>
    <recommendedName>
        <fullName evidence="1">Xaa-Pro dipeptidyl-peptidase C-terminal domain-containing protein</fullName>
    </recommendedName>
</protein>